<gene>
    <name evidence="1" type="ORF">JMA_38030</name>
</gene>
<proteinExistence type="predicted"/>
<protein>
    <submittedName>
        <fullName evidence="1">Uncharacterized protein</fullName>
    </submittedName>
</protein>
<dbReference type="BioCyc" id="JESP1508404:G14D9-13087-MONOMER"/>
<evidence type="ECO:0000313" key="2">
    <source>
        <dbReference type="Proteomes" id="UP000031449"/>
    </source>
</evidence>
<name>A0A0B5ASM1_9BACL</name>
<evidence type="ECO:0000313" key="1">
    <source>
        <dbReference type="EMBL" id="AJD93121.1"/>
    </source>
</evidence>
<keyword evidence="1" id="KW-0614">Plasmid</keyword>
<dbReference type="KEGG" id="jeo:JMA_38030"/>
<reference evidence="1 2" key="1">
    <citation type="submission" date="2014-08" db="EMBL/GenBank/DDBJ databases">
        <title>Complete genome of a marine bacteria Jeotgalibacillus malaysiensis.</title>
        <authorList>
            <person name="Yaakop A.S."/>
            <person name="Chan K.-G."/>
            <person name="Goh K.M."/>
        </authorList>
    </citation>
    <scope>NUCLEOTIDE SEQUENCE [LARGE SCALE GENOMIC DNA]</scope>
    <source>
        <strain evidence="1 2">D5</strain>
        <plasmid evidence="2">Plasmid</plasmid>
    </source>
</reference>
<keyword evidence="2" id="KW-1185">Reference proteome</keyword>
<dbReference type="EMBL" id="CP009417">
    <property type="protein sequence ID" value="AJD93121.1"/>
    <property type="molecule type" value="Genomic_DNA"/>
</dbReference>
<geneLocation type="plasmid" evidence="2"/>
<accession>A0A0B5ASM1</accession>
<sequence length="64" mass="7473">MKKYVLTIKDKETLEILYDLNIVSYVPKLTDKTVFVRTTMTPEQLMELEGVLHCRESSVLKLNI</sequence>
<dbReference type="HOGENOM" id="CLU_2861759_0_0_9"/>
<organism evidence="1 2">
    <name type="scientific">Jeotgalibacillus malaysiensis</name>
    <dbReference type="NCBI Taxonomy" id="1508404"/>
    <lineage>
        <taxon>Bacteria</taxon>
        <taxon>Bacillati</taxon>
        <taxon>Bacillota</taxon>
        <taxon>Bacilli</taxon>
        <taxon>Bacillales</taxon>
        <taxon>Caryophanaceae</taxon>
        <taxon>Jeotgalibacillus</taxon>
    </lineage>
</organism>
<dbReference type="Proteomes" id="UP000031449">
    <property type="component" value="Plasmid unnamed"/>
</dbReference>
<dbReference type="AlphaFoldDB" id="A0A0B5ASM1"/>